<dbReference type="Proteomes" id="UP000073492">
    <property type="component" value="Unassembled WGS sequence"/>
</dbReference>
<dbReference type="EMBL" id="LFZO01000009">
    <property type="protein sequence ID" value="KXT18282.1"/>
    <property type="molecule type" value="Genomic_DNA"/>
</dbReference>
<keyword evidence="7" id="KW-1185">Reference proteome</keyword>
<dbReference type="Pfam" id="PF01753">
    <property type="entry name" value="zf-MYND"/>
    <property type="match status" value="1"/>
</dbReference>
<gene>
    <name evidence="6" type="ORF">AC579_2866</name>
</gene>
<evidence type="ECO:0000313" key="6">
    <source>
        <dbReference type="EMBL" id="KXT18282.1"/>
    </source>
</evidence>
<evidence type="ECO:0000256" key="1">
    <source>
        <dbReference type="ARBA" id="ARBA00022723"/>
    </source>
</evidence>
<keyword evidence="2 4" id="KW-0863">Zinc-finger</keyword>
<dbReference type="PROSITE" id="PS01360">
    <property type="entry name" value="ZF_MYND_1"/>
    <property type="match status" value="1"/>
</dbReference>
<proteinExistence type="predicted"/>
<evidence type="ECO:0000256" key="4">
    <source>
        <dbReference type="PROSITE-ProRule" id="PRU00134"/>
    </source>
</evidence>
<reference evidence="6 7" key="1">
    <citation type="submission" date="2015-07" db="EMBL/GenBank/DDBJ databases">
        <title>Comparative genomics of the Sigatoka disease complex on banana suggests a link between parallel evolutionary changes in Pseudocercospora fijiensis and Pseudocercospora eumusae and increased virulence on the banana host.</title>
        <authorList>
            <person name="Chang T.-C."/>
            <person name="Salvucci A."/>
            <person name="Crous P.W."/>
            <person name="Stergiopoulos I."/>
        </authorList>
    </citation>
    <scope>NUCLEOTIDE SEQUENCE [LARGE SCALE GENOMIC DNA]</scope>
    <source>
        <strain evidence="6 7">CBS 116634</strain>
    </source>
</reference>
<evidence type="ECO:0000256" key="3">
    <source>
        <dbReference type="ARBA" id="ARBA00022833"/>
    </source>
</evidence>
<keyword evidence="1" id="KW-0479">Metal-binding</keyword>
<name>A0A139IUJ0_9PEZI</name>
<evidence type="ECO:0000259" key="5">
    <source>
        <dbReference type="PROSITE" id="PS50865"/>
    </source>
</evidence>
<dbReference type="PROSITE" id="PS50865">
    <property type="entry name" value="ZF_MYND_2"/>
    <property type="match status" value="1"/>
</dbReference>
<keyword evidence="3" id="KW-0862">Zinc</keyword>
<sequence>MVTAHGMLPPGYTKLPAGAMELWGEGIFENGSNMDVVARFDKESGLKNMQETVNAAASDPAEHVNYSIYAQQCSGPNAVESVRKHLDSGLLANLAAKQVQAFFNPLKASDFTCHGQTCCILAACALSLGCTTFRELKGYKMYFDTYAKSIRGILGGAAISNISAFQLKQALESFTSGIPYDFDSRPEAEVRQAKMNAGLSATQARPCWVMHVGGFSANEEPAPPRPKIGLPSMIGPCTKEDMHYENKPGECGQCCKPGAKLACGRCRDMIYCDKACQKGDWKRHKVVCRTPEDAQGMHENGAKWSNAFDISAGGMSSLFDKGGKFGKV</sequence>
<organism evidence="6 7">
    <name type="scientific">Pseudocercospora musae</name>
    <dbReference type="NCBI Taxonomy" id="113226"/>
    <lineage>
        <taxon>Eukaryota</taxon>
        <taxon>Fungi</taxon>
        <taxon>Dikarya</taxon>
        <taxon>Ascomycota</taxon>
        <taxon>Pezizomycotina</taxon>
        <taxon>Dothideomycetes</taxon>
        <taxon>Dothideomycetidae</taxon>
        <taxon>Mycosphaerellales</taxon>
        <taxon>Mycosphaerellaceae</taxon>
        <taxon>Pseudocercospora</taxon>
    </lineage>
</organism>
<accession>A0A139IUJ0</accession>
<dbReference type="GO" id="GO:0008270">
    <property type="term" value="F:zinc ion binding"/>
    <property type="evidence" value="ECO:0007669"/>
    <property type="project" value="UniProtKB-KW"/>
</dbReference>
<evidence type="ECO:0000256" key="2">
    <source>
        <dbReference type="ARBA" id="ARBA00022771"/>
    </source>
</evidence>
<protein>
    <recommendedName>
        <fullName evidence="5">MYND-type domain-containing protein</fullName>
    </recommendedName>
</protein>
<comment type="caution">
    <text evidence="6">The sequence shown here is derived from an EMBL/GenBank/DDBJ whole genome shotgun (WGS) entry which is preliminary data.</text>
</comment>
<dbReference type="AlphaFoldDB" id="A0A139IUJ0"/>
<dbReference type="InterPro" id="IPR002893">
    <property type="entry name" value="Znf_MYND"/>
</dbReference>
<feature type="domain" description="MYND-type" evidence="5">
    <location>
        <begin position="251"/>
        <end position="288"/>
    </location>
</feature>
<dbReference type="SUPFAM" id="SSF144232">
    <property type="entry name" value="HIT/MYND zinc finger-like"/>
    <property type="match status" value="1"/>
</dbReference>
<dbReference type="Gene3D" id="6.10.140.2220">
    <property type="match status" value="1"/>
</dbReference>
<evidence type="ECO:0000313" key="7">
    <source>
        <dbReference type="Proteomes" id="UP000073492"/>
    </source>
</evidence>